<keyword evidence="10" id="KW-1185">Reference proteome</keyword>
<dbReference type="AlphaFoldDB" id="A0A191UDY2"/>
<evidence type="ECO:0000313" key="9">
    <source>
        <dbReference type="EMBL" id="ANI99162.1"/>
    </source>
</evidence>
<evidence type="ECO:0000256" key="4">
    <source>
        <dbReference type="ARBA" id="ARBA00022801"/>
    </source>
</evidence>
<keyword evidence="6 7" id="KW-0472">Membrane</keyword>
<evidence type="ECO:0000256" key="6">
    <source>
        <dbReference type="ARBA" id="ARBA00023136"/>
    </source>
</evidence>
<feature type="transmembrane region" description="Helical" evidence="7">
    <location>
        <begin position="152"/>
        <end position="169"/>
    </location>
</feature>
<reference evidence="10" key="1">
    <citation type="submission" date="2016-05" db="EMBL/GenBank/DDBJ databases">
        <title>Polynucleobacter sp. QLW-P1FAT50C-4 genome.</title>
        <authorList>
            <person name="Hahn M.W."/>
        </authorList>
    </citation>
    <scope>NUCLEOTIDE SEQUENCE [LARGE SCALE GENOMIC DNA]</scope>
    <source>
        <strain evidence="10">QLW-P1FAT50C-4</strain>
    </source>
</reference>
<feature type="transmembrane region" description="Helical" evidence="7">
    <location>
        <begin position="175"/>
        <end position="194"/>
    </location>
</feature>
<feature type="transmembrane region" description="Helical" evidence="7">
    <location>
        <begin position="78"/>
        <end position="97"/>
    </location>
</feature>
<feature type="domain" description="Phosphatidic acid phosphatase type 2/haloperoxidase" evidence="8">
    <location>
        <begin position="77"/>
        <end position="190"/>
    </location>
</feature>
<evidence type="ECO:0000259" key="8">
    <source>
        <dbReference type="SMART" id="SM00014"/>
    </source>
</evidence>
<dbReference type="KEGG" id="pwu:A8O14_03050"/>
<feature type="transmembrane region" description="Helical" evidence="7">
    <location>
        <begin position="9"/>
        <end position="27"/>
    </location>
</feature>
<keyword evidence="2" id="KW-1003">Cell membrane</keyword>
<dbReference type="STRING" id="1743168.A8O14_03050"/>
<dbReference type="PANTHER" id="PTHR14969">
    <property type="entry name" value="SPHINGOSINE-1-PHOSPHATE PHOSPHOHYDROLASE"/>
    <property type="match status" value="1"/>
</dbReference>
<feature type="transmembrane region" description="Helical" evidence="7">
    <location>
        <begin position="117"/>
        <end position="140"/>
    </location>
</feature>
<feature type="transmembrane region" description="Helical" evidence="7">
    <location>
        <begin position="235"/>
        <end position="253"/>
    </location>
</feature>
<dbReference type="GO" id="GO:0005886">
    <property type="term" value="C:plasma membrane"/>
    <property type="evidence" value="ECO:0007669"/>
    <property type="project" value="UniProtKB-SubCell"/>
</dbReference>
<dbReference type="OrthoDB" id="9801622at2"/>
<keyword evidence="5 7" id="KW-1133">Transmembrane helix</keyword>
<evidence type="ECO:0000256" key="1">
    <source>
        <dbReference type="ARBA" id="ARBA00004651"/>
    </source>
</evidence>
<gene>
    <name evidence="9" type="ORF">A8O14_03050</name>
</gene>
<evidence type="ECO:0000256" key="2">
    <source>
        <dbReference type="ARBA" id="ARBA00022475"/>
    </source>
</evidence>
<dbReference type="EMBL" id="CP015922">
    <property type="protein sequence ID" value="ANI99162.1"/>
    <property type="molecule type" value="Genomic_DNA"/>
</dbReference>
<keyword evidence="4" id="KW-0378">Hydrolase</keyword>
<keyword evidence="3 7" id="KW-0812">Transmembrane</keyword>
<evidence type="ECO:0000256" key="5">
    <source>
        <dbReference type="ARBA" id="ARBA00022989"/>
    </source>
</evidence>
<evidence type="ECO:0000256" key="3">
    <source>
        <dbReference type="ARBA" id="ARBA00022692"/>
    </source>
</evidence>
<name>A0A191UDY2_9BURK</name>
<dbReference type="Pfam" id="PF01569">
    <property type="entry name" value="PAP2"/>
    <property type="match status" value="1"/>
</dbReference>
<sequence>MSNRAIPKLAWFVPLIPLALAAAIYFGELQSGSFLFINRFTRSLPDIIWAWLTFLGNGWGAFALAFPLILLAPRLLTAGIFGGAISAIVSIMLKNLFDLPRPAGLLEDGSFYRIGDPLLHNAFPSGHTLTAFSIASAFYFVSAQGKRSHLSIVFFVAALVGLSRNAVGAHWLTDVLGGAGFGIWCGMIGALLAGHVSEFQLKPKSIWSHLIALGGVAAIYAHYTQIMDLELNLPLQYASIAIVAITLVFYVKAQFNHLPGTNK</sequence>
<feature type="transmembrane region" description="Helical" evidence="7">
    <location>
        <begin position="47"/>
        <end position="71"/>
    </location>
</feature>
<organism evidence="9 10">
    <name type="scientific">Polynucleobacter wuianus</name>
    <dbReference type="NCBI Taxonomy" id="1743168"/>
    <lineage>
        <taxon>Bacteria</taxon>
        <taxon>Pseudomonadati</taxon>
        <taxon>Pseudomonadota</taxon>
        <taxon>Betaproteobacteria</taxon>
        <taxon>Burkholderiales</taxon>
        <taxon>Burkholderiaceae</taxon>
        <taxon>Polynucleobacter</taxon>
    </lineage>
</organism>
<dbReference type="CDD" id="cd01610">
    <property type="entry name" value="PAP2_like"/>
    <property type="match status" value="1"/>
</dbReference>
<dbReference type="Proteomes" id="UP000078463">
    <property type="component" value="Chromosome"/>
</dbReference>
<comment type="subcellular location">
    <subcellularLocation>
        <location evidence="1">Cell membrane</location>
        <topology evidence="1">Multi-pass membrane protein</topology>
    </subcellularLocation>
</comment>
<dbReference type="GO" id="GO:0016787">
    <property type="term" value="F:hydrolase activity"/>
    <property type="evidence" value="ECO:0007669"/>
    <property type="project" value="UniProtKB-KW"/>
</dbReference>
<evidence type="ECO:0000313" key="10">
    <source>
        <dbReference type="Proteomes" id="UP000078463"/>
    </source>
</evidence>
<protein>
    <submittedName>
        <fullName evidence="9">PA-phosphatase</fullName>
    </submittedName>
</protein>
<dbReference type="SMART" id="SM00014">
    <property type="entry name" value="acidPPc"/>
    <property type="match status" value="1"/>
</dbReference>
<proteinExistence type="predicted"/>
<dbReference type="Gene3D" id="1.20.144.10">
    <property type="entry name" value="Phosphatidic acid phosphatase type 2/haloperoxidase"/>
    <property type="match status" value="1"/>
</dbReference>
<dbReference type="InterPro" id="IPR036938">
    <property type="entry name" value="PAP2/HPO_sf"/>
</dbReference>
<feature type="transmembrane region" description="Helical" evidence="7">
    <location>
        <begin position="206"/>
        <end position="223"/>
    </location>
</feature>
<dbReference type="RefSeq" id="WP_068948167.1">
    <property type="nucleotide sequence ID" value="NZ_CP015922.1"/>
</dbReference>
<dbReference type="SUPFAM" id="SSF48317">
    <property type="entry name" value="Acid phosphatase/Vanadium-dependent haloperoxidase"/>
    <property type="match status" value="1"/>
</dbReference>
<dbReference type="PANTHER" id="PTHR14969:SF62">
    <property type="entry name" value="DECAPRENYLPHOSPHORYL-5-PHOSPHORIBOSE PHOSPHATASE RV3807C-RELATED"/>
    <property type="match status" value="1"/>
</dbReference>
<dbReference type="InterPro" id="IPR000326">
    <property type="entry name" value="PAP2/HPO"/>
</dbReference>
<accession>A0A191UDY2</accession>
<evidence type="ECO:0000256" key="7">
    <source>
        <dbReference type="SAM" id="Phobius"/>
    </source>
</evidence>